<dbReference type="EMBL" id="NCKU01003794">
    <property type="protein sequence ID" value="RWS06906.1"/>
    <property type="molecule type" value="Genomic_DNA"/>
</dbReference>
<dbReference type="InterPro" id="IPR012337">
    <property type="entry name" value="RNaseH-like_sf"/>
</dbReference>
<dbReference type="AlphaFoldDB" id="A0A3S4QRS4"/>
<dbReference type="Proteomes" id="UP000285301">
    <property type="component" value="Unassembled WGS sequence"/>
</dbReference>
<reference evidence="2 3" key="1">
    <citation type="journal article" date="2018" name="Gigascience">
        <title>Genomes of trombidid mites reveal novel predicted allergens and laterally-transferred genes associated with secondary metabolism.</title>
        <authorList>
            <person name="Dong X."/>
            <person name="Chaisiri K."/>
            <person name="Xia D."/>
            <person name="Armstrong S.D."/>
            <person name="Fang Y."/>
            <person name="Donnelly M.J."/>
            <person name="Kadowaki T."/>
            <person name="McGarry J.W."/>
            <person name="Darby A.C."/>
            <person name="Makepeace B.L."/>
        </authorList>
    </citation>
    <scope>NUCLEOTIDE SEQUENCE [LARGE SCALE GENOMIC DNA]</scope>
    <source>
        <strain evidence="2">UoL-WK</strain>
    </source>
</reference>
<organism evidence="2 3">
    <name type="scientific">Dinothrombium tinctorium</name>
    <dbReference type="NCBI Taxonomy" id="1965070"/>
    <lineage>
        <taxon>Eukaryota</taxon>
        <taxon>Metazoa</taxon>
        <taxon>Ecdysozoa</taxon>
        <taxon>Arthropoda</taxon>
        <taxon>Chelicerata</taxon>
        <taxon>Arachnida</taxon>
        <taxon>Acari</taxon>
        <taxon>Acariformes</taxon>
        <taxon>Trombidiformes</taxon>
        <taxon>Prostigmata</taxon>
        <taxon>Anystina</taxon>
        <taxon>Parasitengona</taxon>
        <taxon>Trombidioidea</taxon>
        <taxon>Trombidiidae</taxon>
        <taxon>Dinothrombium</taxon>
    </lineage>
</organism>
<proteinExistence type="predicted"/>
<dbReference type="OrthoDB" id="10051975at2759"/>
<comment type="caution">
    <text evidence="2">The sequence shown here is derived from an EMBL/GenBank/DDBJ whole genome shotgun (WGS) entry which is preliminary data.</text>
</comment>
<keyword evidence="3" id="KW-1185">Reference proteome</keyword>
<gene>
    <name evidence="2" type="ORF">B4U79_16172</name>
</gene>
<dbReference type="SMART" id="SM00614">
    <property type="entry name" value="ZnF_BED"/>
    <property type="match status" value="1"/>
</dbReference>
<dbReference type="SUPFAM" id="SSF53098">
    <property type="entry name" value="Ribonuclease H-like"/>
    <property type="match status" value="1"/>
</dbReference>
<protein>
    <recommendedName>
        <fullName evidence="4">BED-type domain-containing protein</fullName>
    </recommendedName>
</protein>
<dbReference type="STRING" id="1965070.A0A3S4QRS4"/>
<name>A0A3S4QRS4_9ACAR</name>
<evidence type="ECO:0000256" key="1">
    <source>
        <dbReference type="SAM" id="MobiDB-lite"/>
    </source>
</evidence>
<evidence type="ECO:0000313" key="3">
    <source>
        <dbReference type="Proteomes" id="UP000285301"/>
    </source>
</evidence>
<evidence type="ECO:0008006" key="4">
    <source>
        <dbReference type="Google" id="ProtNLM"/>
    </source>
</evidence>
<sequence length="664" mass="75498">MSGSKVERLAALIDDKTMISTLIREGSDRIRLIEFKDARADIWHYFRLVQLDGLTLPYAVCIRCMKPVSYKAREGTGGLHRHPCSKASVLAAGGALVRSAQRGLNFSRLYSSSLGLGSTSAESPSSKALTILPHSSFPSPTYATYDQKPVRSANGATEEENGTRVSPEQNASDESTAERSIANALCNHLIPTKVLNDESFLRVVESRRKLDKTEVIATLNQCYESAKQQVLFLLTRQTHVTFVVDLWSEEISEKQYLTVWAYFASFALGNECKHILLTKDITSTSSKQEIISEVDKVRCDVYGSNKSYVFIFDNNLDKFRDHFDKNHLLCVFHQLRDLIRASLNSNQVIVEQINTVLKLCSSRTDLKVAETVQSLEHLNSCWFQLEILKAIDDNYDEIEMNLQQQELPVNKSSWKEISQFFSLLLNAIKTLNSSTLTWVGLWRAKLEDNCRLSDNDSPLLRSVKSSVSEALNRSQLHHPLYMVSVCLDPRFKRLKMLSEDMREKTYSYLKNAISNEVEIETLSEDFTSDIKKEAIEESSQSLPLSIEFDTTDDYPSKRLKACDALPKAFTDYLDCSDDSGKDELEIYLGLDVGQMQPQDFWNSEHGHRMPRLRSLAHRLLSVPAVPTYCQLSPLGQEFCIKRKSMNDPLFDQIFFLHIFNKIHN</sequence>
<feature type="region of interest" description="Disordered" evidence="1">
    <location>
        <begin position="152"/>
        <end position="177"/>
    </location>
</feature>
<feature type="compositionally biased region" description="Polar residues" evidence="1">
    <location>
        <begin position="163"/>
        <end position="174"/>
    </location>
</feature>
<accession>A0A3S4QRS4</accession>
<evidence type="ECO:0000313" key="2">
    <source>
        <dbReference type="EMBL" id="RWS06906.1"/>
    </source>
</evidence>